<keyword evidence="5" id="KW-1185">Reference proteome</keyword>
<dbReference type="AlphaFoldDB" id="A0A926D129"/>
<dbReference type="GO" id="GO:0015225">
    <property type="term" value="F:biotin transmembrane transporter activity"/>
    <property type="evidence" value="ECO:0007669"/>
    <property type="project" value="UniProtKB-UniRule"/>
</dbReference>
<evidence type="ECO:0000256" key="3">
    <source>
        <dbReference type="SAM" id="Phobius"/>
    </source>
</evidence>
<keyword evidence="2" id="KW-1003">Cell membrane</keyword>
<keyword evidence="3" id="KW-0812">Transmembrane</keyword>
<reference evidence="4" key="1">
    <citation type="submission" date="2020-08" db="EMBL/GenBank/DDBJ databases">
        <title>Genome public.</title>
        <authorList>
            <person name="Liu C."/>
            <person name="Sun Q."/>
        </authorList>
    </citation>
    <scope>NUCLEOTIDE SEQUENCE</scope>
    <source>
        <strain evidence="4">NSJ-44</strain>
    </source>
</reference>
<keyword evidence="3" id="KW-1133">Transmembrane helix</keyword>
<feature type="transmembrane region" description="Helical" evidence="3">
    <location>
        <begin position="87"/>
        <end position="103"/>
    </location>
</feature>
<dbReference type="PANTHER" id="PTHR34295:SF1">
    <property type="entry name" value="BIOTIN TRANSPORTER BIOY"/>
    <property type="match status" value="1"/>
</dbReference>
<evidence type="ECO:0000256" key="1">
    <source>
        <dbReference type="ARBA" id="ARBA00010692"/>
    </source>
</evidence>
<gene>
    <name evidence="4" type="ORF">H8699_02840</name>
</gene>
<dbReference type="RefSeq" id="WP_249284396.1">
    <property type="nucleotide sequence ID" value="NZ_JACRSO010000001.1"/>
</dbReference>
<organism evidence="4 5">
    <name type="scientific">Luoshenia tenuis</name>
    <dbReference type="NCBI Taxonomy" id="2763654"/>
    <lineage>
        <taxon>Bacteria</taxon>
        <taxon>Bacillati</taxon>
        <taxon>Bacillota</taxon>
        <taxon>Clostridia</taxon>
        <taxon>Christensenellales</taxon>
        <taxon>Christensenellaceae</taxon>
        <taxon>Luoshenia</taxon>
    </lineage>
</organism>
<feature type="transmembrane region" description="Helical" evidence="3">
    <location>
        <begin position="33"/>
        <end position="52"/>
    </location>
</feature>
<keyword evidence="2 3" id="KW-0472">Membrane</keyword>
<dbReference type="EMBL" id="JACRSO010000001">
    <property type="protein sequence ID" value="MBC8528375.1"/>
    <property type="molecule type" value="Genomic_DNA"/>
</dbReference>
<evidence type="ECO:0000313" key="4">
    <source>
        <dbReference type="EMBL" id="MBC8528375.1"/>
    </source>
</evidence>
<evidence type="ECO:0000313" key="5">
    <source>
        <dbReference type="Proteomes" id="UP000654279"/>
    </source>
</evidence>
<feature type="transmembrane region" description="Helical" evidence="3">
    <location>
        <begin position="139"/>
        <end position="160"/>
    </location>
</feature>
<evidence type="ECO:0000256" key="2">
    <source>
        <dbReference type="PIRNR" id="PIRNR016661"/>
    </source>
</evidence>
<proteinExistence type="inferred from homology"/>
<protein>
    <recommendedName>
        <fullName evidence="2">Biotin transporter</fullName>
    </recommendedName>
</protein>
<name>A0A926D129_9FIRM</name>
<sequence length="177" mass="18138">MKKLSTRTLILCAIFAALTAVFSQIAIPLPMVPINLAMLAVFIAGGVLGPWVGALSQVVYVLLGAIGLPVFSQFTGGLGIIVGPTGGYIAGYVVAALITGLTVQKWCSPLPLALGMVAGLAACYALGTAWFMVVTGSALGAALMTCVVPFLIGDAVKIAVAAMLSPRLRRELVLRHG</sequence>
<comment type="similarity">
    <text evidence="1 2">Belongs to the BioY family.</text>
</comment>
<dbReference type="Proteomes" id="UP000654279">
    <property type="component" value="Unassembled WGS sequence"/>
</dbReference>
<dbReference type="InterPro" id="IPR003784">
    <property type="entry name" value="BioY"/>
</dbReference>
<dbReference type="GO" id="GO:0005886">
    <property type="term" value="C:plasma membrane"/>
    <property type="evidence" value="ECO:0007669"/>
    <property type="project" value="UniProtKB-SubCell"/>
</dbReference>
<dbReference type="Gene3D" id="1.10.1760.20">
    <property type="match status" value="1"/>
</dbReference>
<feature type="transmembrane region" description="Helical" evidence="3">
    <location>
        <begin position="110"/>
        <end position="133"/>
    </location>
</feature>
<keyword evidence="2" id="KW-0813">Transport</keyword>
<comment type="caution">
    <text evidence="4">The sequence shown here is derived from an EMBL/GenBank/DDBJ whole genome shotgun (WGS) entry which is preliminary data.</text>
</comment>
<dbReference type="PIRSF" id="PIRSF016661">
    <property type="entry name" value="BioY"/>
    <property type="match status" value="1"/>
</dbReference>
<dbReference type="Pfam" id="PF02632">
    <property type="entry name" value="BioY"/>
    <property type="match status" value="1"/>
</dbReference>
<comment type="subcellular location">
    <subcellularLocation>
        <location evidence="2">Cell membrane</location>
        <topology evidence="2">Multi-pass membrane protein</topology>
    </subcellularLocation>
</comment>
<accession>A0A926D129</accession>
<dbReference type="PANTHER" id="PTHR34295">
    <property type="entry name" value="BIOTIN TRANSPORTER BIOY"/>
    <property type="match status" value="1"/>
</dbReference>